<dbReference type="InterPro" id="IPR052016">
    <property type="entry name" value="Bact_Sigma-Reg"/>
</dbReference>
<dbReference type="PANTHER" id="PTHR43156">
    <property type="entry name" value="STAGE II SPORULATION PROTEIN E-RELATED"/>
    <property type="match status" value="1"/>
</dbReference>
<evidence type="ECO:0000259" key="3">
    <source>
        <dbReference type="SMART" id="SM00331"/>
    </source>
</evidence>
<dbReference type="PANTHER" id="PTHR43156:SF2">
    <property type="entry name" value="STAGE II SPORULATION PROTEIN E"/>
    <property type="match status" value="1"/>
</dbReference>
<keyword evidence="2" id="KW-0812">Transmembrane</keyword>
<dbReference type="Proteomes" id="UP000468687">
    <property type="component" value="Unassembled WGS sequence"/>
</dbReference>
<keyword evidence="2" id="KW-0472">Membrane</keyword>
<keyword evidence="1" id="KW-0378">Hydrolase</keyword>
<name>A0A6P0HI75_9ACTN</name>
<evidence type="ECO:0000313" key="5">
    <source>
        <dbReference type="Proteomes" id="UP000468687"/>
    </source>
</evidence>
<gene>
    <name evidence="4" type="ORF">G3T38_08760</name>
</gene>
<evidence type="ECO:0000256" key="1">
    <source>
        <dbReference type="ARBA" id="ARBA00022801"/>
    </source>
</evidence>
<dbReference type="GO" id="GO:0016791">
    <property type="term" value="F:phosphatase activity"/>
    <property type="evidence" value="ECO:0007669"/>
    <property type="project" value="TreeGrafter"/>
</dbReference>
<comment type="caution">
    <text evidence="4">The sequence shown here is derived from an EMBL/GenBank/DDBJ whole genome shotgun (WGS) entry which is preliminary data.</text>
</comment>
<reference evidence="4 5" key="1">
    <citation type="journal article" date="2014" name="Int. J. Syst. Evol. Microbiol.">
        <title>Nocardioides zeae sp. nov., isolated from the stem of Zea mays.</title>
        <authorList>
            <person name="Glaeser S.P."/>
            <person name="McInroy J.A."/>
            <person name="Busse H.J."/>
            <person name="Kampfer P."/>
        </authorList>
    </citation>
    <scope>NUCLEOTIDE SEQUENCE [LARGE SCALE GENOMIC DNA]</scope>
    <source>
        <strain evidence="4 5">JCM 30728</strain>
    </source>
</reference>
<keyword evidence="5" id="KW-1185">Reference proteome</keyword>
<dbReference type="Gene3D" id="3.60.40.10">
    <property type="entry name" value="PPM-type phosphatase domain"/>
    <property type="match status" value="1"/>
</dbReference>
<dbReference type="EMBL" id="JAAGXA010000005">
    <property type="protein sequence ID" value="NEN78368.1"/>
    <property type="molecule type" value="Genomic_DNA"/>
</dbReference>
<sequence length="365" mass="38318">MSTTTRLRSGAAAYLADRVGRWRTGSASGQRWVLDLLVVGVVVCFGVSVWDYGVMPVTVYLVWLIVGMMLLRFWPLAVFAAVCAVLGFTAVLVAGELTAPRISALVALLIASALVLAHARRQRTGLPTVVSEAMLVDLRDRLQSQSVVPPLPAGWSAESANRPAYGVAYAGDFLVADTTGDGRHLEMILVDVCGKGVGAGTQALQLAGALGGLLGALPPVALMGAANDFLLRRGDDDSFATAVHVRLDLETGAYGIVSAGHPPALRYDEGAARWLVDNARGTALGIVARPELVESRGTLHPGEALLFYTDGVVESRDADLDAGIAWLQATAAREVAGGFQGAAGRIIAQVRRGDDDRAVLLVARD</sequence>
<evidence type="ECO:0000256" key="2">
    <source>
        <dbReference type="SAM" id="Phobius"/>
    </source>
</evidence>
<evidence type="ECO:0000313" key="4">
    <source>
        <dbReference type="EMBL" id="NEN78368.1"/>
    </source>
</evidence>
<dbReference type="SMART" id="SM00331">
    <property type="entry name" value="PP2C_SIG"/>
    <property type="match status" value="1"/>
</dbReference>
<dbReference type="Pfam" id="PF07228">
    <property type="entry name" value="SpoIIE"/>
    <property type="match status" value="1"/>
</dbReference>
<organism evidence="4 5">
    <name type="scientific">Nocardioides zeae</name>
    <dbReference type="NCBI Taxonomy" id="1457234"/>
    <lineage>
        <taxon>Bacteria</taxon>
        <taxon>Bacillati</taxon>
        <taxon>Actinomycetota</taxon>
        <taxon>Actinomycetes</taxon>
        <taxon>Propionibacteriales</taxon>
        <taxon>Nocardioidaceae</taxon>
        <taxon>Nocardioides</taxon>
    </lineage>
</organism>
<dbReference type="InterPro" id="IPR001932">
    <property type="entry name" value="PPM-type_phosphatase-like_dom"/>
</dbReference>
<dbReference type="RefSeq" id="WP_163771911.1">
    <property type="nucleotide sequence ID" value="NZ_JAAGXA010000005.1"/>
</dbReference>
<feature type="transmembrane region" description="Helical" evidence="2">
    <location>
        <begin position="73"/>
        <end position="95"/>
    </location>
</feature>
<feature type="transmembrane region" description="Helical" evidence="2">
    <location>
        <begin position="32"/>
        <end position="53"/>
    </location>
</feature>
<dbReference type="AlphaFoldDB" id="A0A6P0HI75"/>
<keyword evidence="2" id="KW-1133">Transmembrane helix</keyword>
<protein>
    <submittedName>
        <fullName evidence="4">Serine/threonine-protein phosphatase</fullName>
    </submittedName>
</protein>
<accession>A0A6P0HI75</accession>
<dbReference type="InterPro" id="IPR036457">
    <property type="entry name" value="PPM-type-like_dom_sf"/>
</dbReference>
<feature type="transmembrane region" description="Helical" evidence="2">
    <location>
        <begin position="102"/>
        <end position="119"/>
    </location>
</feature>
<feature type="domain" description="PPM-type phosphatase" evidence="3">
    <location>
        <begin position="151"/>
        <end position="364"/>
    </location>
</feature>
<dbReference type="SUPFAM" id="SSF81606">
    <property type="entry name" value="PP2C-like"/>
    <property type="match status" value="1"/>
</dbReference>
<proteinExistence type="predicted"/>